<sequence length="60" mass="6819">MIRVMLYQGVDDAAYAVKLQLPKGGFIAMGEKKHLRLSFLFDGYSRQITKKQYFSVTDSG</sequence>
<organism evidence="1 2">
    <name type="scientific">Desulfolithobacter dissulfuricans</name>
    <dbReference type="NCBI Taxonomy" id="2795293"/>
    <lineage>
        <taxon>Bacteria</taxon>
        <taxon>Pseudomonadati</taxon>
        <taxon>Thermodesulfobacteriota</taxon>
        <taxon>Desulfobulbia</taxon>
        <taxon>Desulfobulbales</taxon>
        <taxon>Desulfobulbaceae</taxon>
        <taxon>Desulfolithobacter</taxon>
    </lineage>
</organism>
<dbReference type="AlphaFoldDB" id="A0A915UA51"/>
<gene>
    <name evidence="1" type="ORF">GF1_19820</name>
</gene>
<dbReference type="KEGG" id="ddu:GF1_19820"/>
<dbReference type="EMBL" id="AP024233">
    <property type="protein sequence ID" value="BCO09606.1"/>
    <property type="molecule type" value="Genomic_DNA"/>
</dbReference>
<protein>
    <submittedName>
        <fullName evidence="1">Uncharacterized protein</fullName>
    </submittedName>
</protein>
<dbReference type="Proteomes" id="UP001063350">
    <property type="component" value="Chromosome"/>
</dbReference>
<evidence type="ECO:0000313" key="1">
    <source>
        <dbReference type="EMBL" id="BCO09606.1"/>
    </source>
</evidence>
<reference evidence="1" key="1">
    <citation type="submission" date="2020-12" db="EMBL/GenBank/DDBJ databases">
        <title>Desulfobium dissulfuricans gen. nov., sp. nov., a novel mesophilic, sulfate-reducing bacterium isolated from a deep-sea hydrothermal vent.</title>
        <authorList>
            <person name="Hashimoto Y."/>
            <person name="Tame A."/>
            <person name="Sawayama S."/>
            <person name="Miyazaki J."/>
            <person name="Takai K."/>
            <person name="Nakagawa S."/>
        </authorList>
    </citation>
    <scope>NUCLEOTIDE SEQUENCE</scope>
    <source>
        <strain evidence="1">GF1</strain>
    </source>
</reference>
<evidence type="ECO:0000313" key="2">
    <source>
        <dbReference type="Proteomes" id="UP001063350"/>
    </source>
</evidence>
<proteinExistence type="predicted"/>
<name>A0A915UA51_9BACT</name>
<accession>A0A915UA51</accession>
<keyword evidence="2" id="KW-1185">Reference proteome</keyword>